<protein>
    <submittedName>
        <fullName evidence="2">Uncharacterized protein</fullName>
    </submittedName>
</protein>
<name>A0A196S836_BLAHN</name>
<reference evidence="2 3" key="1">
    <citation type="submission" date="2016-05" db="EMBL/GenBank/DDBJ databases">
        <title>Nuclear genome of Blastocystis sp. subtype 1 NandII.</title>
        <authorList>
            <person name="Gentekaki E."/>
            <person name="Curtis B."/>
            <person name="Stairs C."/>
            <person name="Eme L."/>
            <person name="Herman E."/>
            <person name="Klimes V."/>
            <person name="Arias M.C."/>
            <person name="Elias M."/>
            <person name="Hilliou F."/>
            <person name="Klute M."/>
            <person name="Malik S.-B."/>
            <person name="Pightling A."/>
            <person name="Rachubinski R."/>
            <person name="Salas D."/>
            <person name="Schlacht A."/>
            <person name="Suga H."/>
            <person name="Archibald J."/>
            <person name="Ball S.G."/>
            <person name="Clark G."/>
            <person name="Dacks J."/>
            <person name="Van Der Giezen M."/>
            <person name="Tsaousis A."/>
            <person name="Roger A."/>
        </authorList>
    </citation>
    <scope>NUCLEOTIDE SEQUENCE [LARGE SCALE GENOMIC DNA]</scope>
    <source>
        <strain evidence="3">ATCC 50177 / NandII</strain>
    </source>
</reference>
<evidence type="ECO:0000313" key="2">
    <source>
        <dbReference type="EMBL" id="OAO12149.1"/>
    </source>
</evidence>
<feature type="transmembrane region" description="Helical" evidence="1">
    <location>
        <begin position="97"/>
        <end position="120"/>
    </location>
</feature>
<comment type="caution">
    <text evidence="2">The sequence shown here is derived from an EMBL/GenBank/DDBJ whole genome shotgun (WGS) entry which is preliminary data.</text>
</comment>
<keyword evidence="1" id="KW-0472">Membrane</keyword>
<keyword evidence="3" id="KW-1185">Reference proteome</keyword>
<dbReference type="EMBL" id="LXWW01000561">
    <property type="protein sequence ID" value="OAO12149.1"/>
    <property type="molecule type" value="Genomic_DNA"/>
</dbReference>
<keyword evidence="1" id="KW-1133">Transmembrane helix</keyword>
<accession>A0A196S836</accession>
<feature type="transmembrane region" description="Helical" evidence="1">
    <location>
        <begin position="132"/>
        <end position="155"/>
    </location>
</feature>
<gene>
    <name evidence="2" type="ORF">AV274_6199</name>
</gene>
<feature type="transmembrane region" description="Helical" evidence="1">
    <location>
        <begin position="176"/>
        <end position="198"/>
    </location>
</feature>
<keyword evidence="1" id="KW-0812">Transmembrane</keyword>
<organism evidence="2 3">
    <name type="scientific">Blastocystis sp. subtype 1 (strain ATCC 50177 / NandII)</name>
    <dbReference type="NCBI Taxonomy" id="478820"/>
    <lineage>
        <taxon>Eukaryota</taxon>
        <taxon>Sar</taxon>
        <taxon>Stramenopiles</taxon>
        <taxon>Bigyra</taxon>
        <taxon>Opalozoa</taxon>
        <taxon>Opalinata</taxon>
        <taxon>Blastocystidae</taxon>
        <taxon>Blastocystis</taxon>
    </lineage>
</organism>
<evidence type="ECO:0000256" key="1">
    <source>
        <dbReference type="SAM" id="Phobius"/>
    </source>
</evidence>
<feature type="transmembrane region" description="Helical" evidence="1">
    <location>
        <begin position="20"/>
        <end position="42"/>
    </location>
</feature>
<dbReference type="Proteomes" id="UP000078348">
    <property type="component" value="Unassembled WGS sequence"/>
</dbReference>
<feature type="transmembrane region" description="Helical" evidence="1">
    <location>
        <begin position="62"/>
        <end position="90"/>
    </location>
</feature>
<sequence length="205" mass="23116">MENAESIEQMLKPTRKRRGILLILFFVLASIQVASSLQIQYAADAYNTHIEGKATWIMSRCFIVSSSIELSLFVFVFRCIVLLMGVIGVFHTKITPWTIASTSSFFAYILGSFLRIVIIIKSVTWPQRILNFLLFMYDVTTNIVCLGLTAVFAYQSIYIHSSDKVSLNMQDPQQQFTMLLVKALISILPAAGFFRAPILKAAKLD</sequence>
<dbReference type="AlphaFoldDB" id="A0A196S836"/>
<proteinExistence type="predicted"/>
<evidence type="ECO:0000313" key="3">
    <source>
        <dbReference type="Proteomes" id="UP000078348"/>
    </source>
</evidence>